<comment type="subunit">
    <text evidence="1">Homotetramer.</text>
</comment>
<feature type="binding site" description="axial binding residue" evidence="1">
    <location>
        <position position="273"/>
    </location>
    <ligand>
        <name>heme</name>
        <dbReference type="ChEBI" id="CHEBI:30413"/>
    </ligand>
    <ligandPart>
        <name>Fe</name>
        <dbReference type="ChEBI" id="CHEBI:18248"/>
    </ligandPart>
</feature>
<keyword evidence="1" id="KW-0823">Tryptophan catabolism</keyword>
<comment type="caution">
    <text evidence="3">The sequence shown here is derived from an EMBL/GenBank/DDBJ whole genome shotgun (WGS) entry which is preliminary data.</text>
</comment>
<dbReference type="Proteomes" id="UP001551482">
    <property type="component" value="Unassembled WGS sequence"/>
</dbReference>
<evidence type="ECO:0000256" key="1">
    <source>
        <dbReference type="HAMAP-Rule" id="MF_01972"/>
    </source>
</evidence>
<keyword evidence="1" id="KW-0223">Dioxygenase</keyword>
<keyword evidence="1" id="KW-0560">Oxidoreductase</keyword>
<comment type="function">
    <text evidence="1">Heme-dependent dioxygenase that catalyzes the oxidative cleavage of the L-tryptophan (L-Trp) pyrrole ring and converts L-tryptophan to N-formyl-L-kynurenine. Catalyzes the oxidative cleavage of the indole moiety.</text>
</comment>
<dbReference type="InterPro" id="IPR004981">
    <property type="entry name" value="Trp_2_3_dOase"/>
</dbReference>
<gene>
    <name evidence="1" type="primary">kynA</name>
    <name evidence="3" type="ORF">AB0C36_07240</name>
</gene>
<name>A0ABV3DC27_9ACTN</name>
<dbReference type="PANTHER" id="PTHR10138">
    <property type="entry name" value="TRYPTOPHAN 2,3-DIOXYGENASE"/>
    <property type="match status" value="1"/>
</dbReference>
<dbReference type="InterPro" id="IPR037217">
    <property type="entry name" value="Trp/Indoleamine_2_3_dOase-like"/>
</dbReference>
<dbReference type="EMBL" id="JBEZFP010000012">
    <property type="protein sequence ID" value="MEU8133289.1"/>
    <property type="molecule type" value="Genomic_DNA"/>
</dbReference>
<evidence type="ECO:0000313" key="3">
    <source>
        <dbReference type="EMBL" id="MEU8133289.1"/>
    </source>
</evidence>
<comment type="caution">
    <text evidence="1">Lacks conserved residue(s) required for the propagation of feature annotation.</text>
</comment>
<dbReference type="SUPFAM" id="SSF140959">
    <property type="entry name" value="Indolic compounds 2,3-dioxygenase-like"/>
    <property type="match status" value="1"/>
</dbReference>
<accession>A0ABV3DC27</accession>
<keyword evidence="1" id="KW-0349">Heme</keyword>
<feature type="binding site" evidence="1">
    <location>
        <position position="150"/>
    </location>
    <ligand>
        <name>substrate</name>
    </ligand>
</feature>
<comment type="cofactor">
    <cofactor evidence="1">
        <name>heme</name>
        <dbReference type="ChEBI" id="CHEBI:30413"/>
    </cofactor>
    <text evidence="1">Binds 1 heme group per subunit.</text>
</comment>
<keyword evidence="1" id="KW-0479">Metal-binding</keyword>
<comment type="pathway">
    <text evidence="1">Amino-acid degradation; L-tryptophan degradation via kynurenine pathway; L-kynurenine from L-tryptophan: step 1/2.</text>
</comment>
<proteinExistence type="inferred from homology"/>
<dbReference type="Pfam" id="PF03301">
    <property type="entry name" value="Trp_dioxygenase"/>
    <property type="match status" value="2"/>
</dbReference>
<organism evidence="3 4">
    <name type="scientific">Streptodolium elevatio</name>
    <dbReference type="NCBI Taxonomy" id="3157996"/>
    <lineage>
        <taxon>Bacteria</taxon>
        <taxon>Bacillati</taxon>
        <taxon>Actinomycetota</taxon>
        <taxon>Actinomycetes</taxon>
        <taxon>Kitasatosporales</taxon>
        <taxon>Streptomycetaceae</taxon>
        <taxon>Streptodolium</taxon>
    </lineage>
</organism>
<keyword evidence="4" id="KW-1185">Reference proteome</keyword>
<feature type="region of interest" description="Disordered" evidence="2">
    <location>
        <begin position="1"/>
        <end position="56"/>
    </location>
</feature>
<reference evidence="3 4" key="1">
    <citation type="submission" date="2024-06" db="EMBL/GenBank/DDBJ databases">
        <title>The Natural Products Discovery Center: Release of the First 8490 Sequenced Strains for Exploring Actinobacteria Biosynthetic Diversity.</title>
        <authorList>
            <person name="Kalkreuter E."/>
            <person name="Kautsar S.A."/>
            <person name="Yang D."/>
            <person name="Bader C.D."/>
            <person name="Teijaro C.N."/>
            <person name="Fluegel L."/>
            <person name="Davis C.M."/>
            <person name="Simpson J.R."/>
            <person name="Lauterbach L."/>
            <person name="Steele A.D."/>
            <person name="Gui C."/>
            <person name="Meng S."/>
            <person name="Li G."/>
            <person name="Viehrig K."/>
            <person name="Ye F."/>
            <person name="Su P."/>
            <person name="Kiefer A.F."/>
            <person name="Nichols A."/>
            <person name="Cepeda A.J."/>
            <person name="Yan W."/>
            <person name="Fan B."/>
            <person name="Jiang Y."/>
            <person name="Adhikari A."/>
            <person name="Zheng C.-J."/>
            <person name="Schuster L."/>
            <person name="Cowan T.M."/>
            <person name="Smanski M.J."/>
            <person name="Chevrette M.G."/>
            <person name="De Carvalho L.P.S."/>
            <person name="Shen B."/>
        </authorList>
    </citation>
    <scope>NUCLEOTIDE SEQUENCE [LARGE SCALE GENOMIC DNA]</scope>
    <source>
        <strain evidence="3 4">NPDC048946</strain>
    </source>
</reference>
<evidence type="ECO:0000256" key="2">
    <source>
        <dbReference type="SAM" id="MobiDB-lite"/>
    </source>
</evidence>
<dbReference type="HAMAP" id="MF_01972">
    <property type="entry name" value="T23O"/>
    <property type="match status" value="1"/>
</dbReference>
<feature type="binding site" evidence="1">
    <location>
        <position position="287"/>
    </location>
    <ligand>
        <name>substrate</name>
    </ligand>
</feature>
<dbReference type="PANTHER" id="PTHR10138:SF0">
    <property type="entry name" value="TRYPTOPHAN 2,3-DIOXYGENASE"/>
    <property type="match status" value="1"/>
</dbReference>
<protein>
    <recommendedName>
        <fullName evidence="1">Tryptophan 2,3-dioxygenase</fullName>
        <shortName evidence="1">TDO</shortName>
        <ecNumber evidence="1">1.13.11.11</ecNumber>
    </recommendedName>
    <alternativeName>
        <fullName evidence="1">Tryptamin 2,3-dioxygenase</fullName>
    </alternativeName>
    <alternativeName>
        <fullName evidence="1">Tryptophan oxygenase</fullName>
        <shortName evidence="1">TO</shortName>
        <shortName evidence="1">TRPO</shortName>
    </alternativeName>
    <alternativeName>
        <fullName evidence="1">Tryptophan pyrrolase</fullName>
    </alternativeName>
    <alternativeName>
        <fullName evidence="1">Tryptophanase</fullName>
    </alternativeName>
</protein>
<sequence>MGGATAGTEVGMSGICPMGMGGSSAANGTAEPRAQAQPQQPPQPTPQQPRTAYADQPPYADYVGLDRLLSLQHPRTDEPAEMSFVIASQVMELLFALLKHEWTVARGLLDRDEVADATRVLRRSVRQADVLVDSWDLLATLTPAEFGAFREALGEASGFQSHLYRELEFLLGLKRANVMRLYAGVPSVHAELDAALHAPSLYDAALAALHRRGLPVPTATLEADRTRPYQPDPGVEAAWAEVFATGTAHPDLRDLGEVLTDLSERWTRWRERHLAATLRALGNRPGTGGSSGAEWLERTVRDRVFPDLWTMRTSVI</sequence>
<keyword evidence="1" id="KW-0408">Iron</keyword>
<dbReference type="RefSeq" id="WP_358350516.1">
    <property type="nucleotide sequence ID" value="NZ_JBEZFP010000012.1"/>
</dbReference>
<comment type="similarity">
    <text evidence="1">Belongs to the tryptophan 2,3-dioxygenase family.</text>
</comment>
<evidence type="ECO:0000313" key="4">
    <source>
        <dbReference type="Proteomes" id="UP001551482"/>
    </source>
</evidence>
<dbReference type="Gene3D" id="1.20.58.480">
    <property type="match status" value="1"/>
</dbReference>
<dbReference type="EC" id="1.13.11.11" evidence="1"/>
<comment type="catalytic activity">
    <reaction evidence="1">
        <text>L-tryptophan + O2 = N-formyl-L-kynurenine</text>
        <dbReference type="Rhea" id="RHEA:24536"/>
        <dbReference type="ChEBI" id="CHEBI:15379"/>
        <dbReference type="ChEBI" id="CHEBI:57912"/>
        <dbReference type="ChEBI" id="CHEBI:58629"/>
        <dbReference type="EC" id="1.13.11.11"/>
    </reaction>
</comment>